<accession>A0ABZ2LP02</accession>
<dbReference type="SUPFAM" id="SSF56112">
    <property type="entry name" value="Protein kinase-like (PK-like)"/>
    <property type="match status" value="1"/>
</dbReference>
<reference evidence="9 10" key="1">
    <citation type="submission" date="2021-12" db="EMBL/GenBank/DDBJ databases">
        <title>Discovery of the Pendulisporaceae a myxobacterial family with distinct sporulation behavior and unique specialized metabolism.</title>
        <authorList>
            <person name="Garcia R."/>
            <person name="Popoff A."/>
            <person name="Bader C.D."/>
            <person name="Loehr J."/>
            <person name="Walesch S."/>
            <person name="Walt C."/>
            <person name="Boldt J."/>
            <person name="Bunk B."/>
            <person name="Haeckl F.J.F.P.J."/>
            <person name="Gunesch A.P."/>
            <person name="Birkelbach J."/>
            <person name="Nuebel U."/>
            <person name="Pietschmann T."/>
            <person name="Bach T."/>
            <person name="Mueller R."/>
        </authorList>
    </citation>
    <scope>NUCLEOTIDE SEQUENCE [LARGE SCALE GENOMIC DNA]</scope>
    <source>
        <strain evidence="9 10">MSr11954</strain>
    </source>
</reference>
<feature type="compositionally biased region" description="Low complexity" evidence="6">
    <location>
        <begin position="592"/>
        <end position="603"/>
    </location>
</feature>
<feature type="compositionally biased region" description="Basic and acidic residues" evidence="6">
    <location>
        <begin position="342"/>
        <end position="357"/>
    </location>
</feature>
<feature type="region of interest" description="Disordered" evidence="6">
    <location>
        <begin position="592"/>
        <end position="616"/>
    </location>
</feature>
<keyword evidence="9" id="KW-0723">Serine/threonine-protein kinase</keyword>
<dbReference type="Proteomes" id="UP001370348">
    <property type="component" value="Chromosome"/>
</dbReference>
<name>A0ABZ2LP02_9BACT</name>
<dbReference type="PANTHER" id="PTHR43289:SF6">
    <property type="entry name" value="SERINE_THREONINE-PROTEIN KINASE NEKL-3"/>
    <property type="match status" value="1"/>
</dbReference>
<dbReference type="Gene3D" id="3.30.200.20">
    <property type="entry name" value="Phosphorylase Kinase, domain 1"/>
    <property type="match status" value="1"/>
</dbReference>
<proteinExistence type="predicted"/>
<dbReference type="InterPro" id="IPR000719">
    <property type="entry name" value="Prot_kinase_dom"/>
</dbReference>
<evidence type="ECO:0000256" key="4">
    <source>
        <dbReference type="ARBA" id="ARBA00022840"/>
    </source>
</evidence>
<feature type="domain" description="Protein kinase" evidence="8">
    <location>
        <begin position="47"/>
        <end position="315"/>
    </location>
</feature>
<dbReference type="EMBL" id="CP089984">
    <property type="protein sequence ID" value="WXB10916.1"/>
    <property type="molecule type" value="Genomic_DNA"/>
</dbReference>
<evidence type="ECO:0000259" key="8">
    <source>
        <dbReference type="PROSITE" id="PS50011"/>
    </source>
</evidence>
<feature type="compositionally biased region" description="Polar residues" evidence="6">
    <location>
        <begin position="383"/>
        <end position="398"/>
    </location>
</feature>
<keyword evidence="2 5" id="KW-0547">Nucleotide-binding</keyword>
<keyword evidence="10" id="KW-1185">Reference proteome</keyword>
<dbReference type="InterPro" id="IPR008271">
    <property type="entry name" value="Ser/Thr_kinase_AS"/>
</dbReference>
<dbReference type="CDD" id="cd14014">
    <property type="entry name" value="STKc_PknB_like"/>
    <property type="match status" value="1"/>
</dbReference>
<evidence type="ECO:0000256" key="2">
    <source>
        <dbReference type="ARBA" id="ARBA00022741"/>
    </source>
</evidence>
<dbReference type="RefSeq" id="WP_394820532.1">
    <property type="nucleotide sequence ID" value="NZ_CP089984.1"/>
</dbReference>
<feature type="compositionally biased region" description="Basic and acidic residues" evidence="6">
    <location>
        <begin position="605"/>
        <end position="616"/>
    </location>
</feature>
<evidence type="ECO:0000256" key="6">
    <source>
        <dbReference type="SAM" id="MobiDB-lite"/>
    </source>
</evidence>
<feature type="region of interest" description="Disordered" evidence="6">
    <location>
        <begin position="331"/>
        <end position="363"/>
    </location>
</feature>
<keyword evidence="1" id="KW-0808">Transferase</keyword>
<dbReference type="InterPro" id="IPR017441">
    <property type="entry name" value="Protein_kinase_ATP_BS"/>
</dbReference>
<evidence type="ECO:0000256" key="7">
    <source>
        <dbReference type="SAM" id="Phobius"/>
    </source>
</evidence>
<dbReference type="PROSITE" id="PS00108">
    <property type="entry name" value="PROTEIN_KINASE_ST"/>
    <property type="match status" value="1"/>
</dbReference>
<sequence length="616" mass="63731">MPTCPTCRTQYPEGTSTCAKDGDGLLPDVAFAGLDRELEPGFMVGEYRIEGKIGEGGFGSVYRAVHPLIGKTAAIKVLSRQYSSNPQVVSRFIAEARAVNQIRHRNIIDIFSFGALDDGRQYFVMELLDGMPLDRYLKDEKGRLSPEEAIPILRGVARALDAAHLTGILHRDLKPENIFLSFDEDGRPFPKLLDFGIAKLVGAAKSGVDLKTRTGTPMGTPYYMSPEQCRGKEVDHRTDIYSFGVLTHELLTGDVPFQGADVVELLMKQTREPPPPMSSMCAAVPAALDAPVLQMLAKEPEGRPASVGAALDALAVAARAAGFDVPVALASGPNALRTTPRAPEDRVATPRASDERLGATTGAGAQDDARNVATIGHAATIDESLSTSQREGTRSAPTFSGASDASAASAALVASGASVAELSSSPSQTFGPAASDVRAGRAGQGRRSALVGVVGFGVVALVLIALVATGVLGGAGKNAASAVPAPVKVEVTAKVAPATASPASSAPAAPTTAVETKDVLVTIDTTPAHAAIWRDGVKLGEAPGPIALARSSSPTKLLVTSDGYKPSVVTVGTTENATIAVALTKIERPAARPAAKAKTSAAAEVRGEIPSDINEK</sequence>
<gene>
    <name evidence="9" type="ORF">LZC94_23885</name>
</gene>
<feature type="transmembrane region" description="Helical" evidence="7">
    <location>
        <begin position="449"/>
        <end position="472"/>
    </location>
</feature>
<keyword evidence="7" id="KW-1133">Transmembrane helix</keyword>
<evidence type="ECO:0000313" key="10">
    <source>
        <dbReference type="Proteomes" id="UP001370348"/>
    </source>
</evidence>
<keyword evidence="7" id="KW-0472">Membrane</keyword>
<dbReference type="InterPro" id="IPR011009">
    <property type="entry name" value="Kinase-like_dom_sf"/>
</dbReference>
<dbReference type="PANTHER" id="PTHR43289">
    <property type="entry name" value="MITOGEN-ACTIVATED PROTEIN KINASE KINASE KINASE 20-RELATED"/>
    <property type="match status" value="1"/>
</dbReference>
<organism evidence="9 10">
    <name type="scientific">Pendulispora albinea</name>
    <dbReference type="NCBI Taxonomy" id="2741071"/>
    <lineage>
        <taxon>Bacteria</taxon>
        <taxon>Pseudomonadati</taxon>
        <taxon>Myxococcota</taxon>
        <taxon>Myxococcia</taxon>
        <taxon>Myxococcales</taxon>
        <taxon>Sorangiineae</taxon>
        <taxon>Pendulisporaceae</taxon>
        <taxon>Pendulispora</taxon>
    </lineage>
</organism>
<feature type="binding site" evidence="5">
    <location>
        <position position="76"/>
    </location>
    <ligand>
        <name>ATP</name>
        <dbReference type="ChEBI" id="CHEBI:30616"/>
    </ligand>
</feature>
<evidence type="ECO:0000256" key="3">
    <source>
        <dbReference type="ARBA" id="ARBA00022777"/>
    </source>
</evidence>
<dbReference type="SMART" id="SM00220">
    <property type="entry name" value="S_TKc"/>
    <property type="match status" value="1"/>
</dbReference>
<keyword evidence="3 9" id="KW-0418">Kinase</keyword>
<dbReference type="GO" id="GO:0004674">
    <property type="term" value="F:protein serine/threonine kinase activity"/>
    <property type="evidence" value="ECO:0007669"/>
    <property type="project" value="UniProtKB-KW"/>
</dbReference>
<dbReference type="Gene3D" id="1.10.510.10">
    <property type="entry name" value="Transferase(Phosphotransferase) domain 1"/>
    <property type="match status" value="1"/>
</dbReference>
<feature type="region of interest" description="Disordered" evidence="6">
    <location>
        <begin position="382"/>
        <end position="402"/>
    </location>
</feature>
<evidence type="ECO:0000256" key="5">
    <source>
        <dbReference type="PROSITE-ProRule" id="PRU10141"/>
    </source>
</evidence>
<protein>
    <submittedName>
        <fullName evidence="9">Serine/threonine protein kinase</fullName>
    </submittedName>
</protein>
<dbReference type="PROSITE" id="PS00107">
    <property type="entry name" value="PROTEIN_KINASE_ATP"/>
    <property type="match status" value="1"/>
</dbReference>
<evidence type="ECO:0000313" key="9">
    <source>
        <dbReference type="EMBL" id="WXB10916.1"/>
    </source>
</evidence>
<keyword evidence="4 5" id="KW-0067">ATP-binding</keyword>
<dbReference type="Pfam" id="PF00069">
    <property type="entry name" value="Pkinase"/>
    <property type="match status" value="1"/>
</dbReference>
<keyword evidence="7" id="KW-0812">Transmembrane</keyword>
<dbReference type="PROSITE" id="PS50011">
    <property type="entry name" value="PROTEIN_KINASE_DOM"/>
    <property type="match status" value="1"/>
</dbReference>
<evidence type="ECO:0000256" key="1">
    <source>
        <dbReference type="ARBA" id="ARBA00022679"/>
    </source>
</evidence>